<dbReference type="AlphaFoldDB" id="A0A1I3ITG0"/>
<gene>
    <name evidence="3" type="ORF">SAMN05216258_107215</name>
</gene>
<dbReference type="RefSeq" id="WP_092861260.1">
    <property type="nucleotide sequence ID" value="NZ_FOQH01000007.1"/>
</dbReference>
<keyword evidence="1" id="KW-0812">Transmembrane</keyword>
<feature type="transmembrane region" description="Helical" evidence="1">
    <location>
        <begin position="264"/>
        <end position="282"/>
    </location>
</feature>
<feature type="transmembrane region" description="Helical" evidence="1">
    <location>
        <begin position="128"/>
        <end position="145"/>
    </location>
</feature>
<accession>A0A1I3ITG0</accession>
<dbReference type="GO" id="GO:0016020">
    <property type="term" value="C:membrane"/>
    <property type="evidence" value="ECO:0007669"/>
    <property type="project" value="InterPro"/>
</dbReference>
<evidence type="ECO:0000259" key="2">
    <source>
        <dbReference type="Pfam" id="PF00892"/>
    </source>
</evidence>
<dbReference type="PANTHER" id="PTHR22911">
    <property type="entry name" value="ACYL-MALONYL CONDENSING ENZYME-RELATED"/>
    <property type="match status" value="1"/>
</dbReference>
<protein>
    <submittedName>
        <fullName evidence="3">Permease of the drug/metabolite transporter (DMT) superfamily</fullName>
    </submittedName>
</protein>
<dbReference type="PANTHER" id="PTHR22911:SF103">
    <property type="entry name" value="BLR2811 PROTEIN"/>
    <property type="match status" value="1"/>
</dbReference>
<name>A0A1I3ITG0_9RHOB</name>
<feature type="transmembrane region" description="Helical" evidence="1">
    <location>
        <begin position="210"/>
        <end position="228"/>
    </location>
</feature>
<feature type="transmembrane region" description="Helical" evidence="1">
    <location>
        <begin position="95"/>
        <end position="116"/>
    </location>
</feature>
<feature type="transmembrane region" description="Helical" evidence="1">
    <location>
        <begin position="37"/>
        <end position="57"/>
    </location>
</feature>
<feature type="transmembrane region" description="Helical" evidence="1">
    <location>
        <begin position="240"/>
        <end position="258"/>
    </location>
</feature>
<keyword evidence="4" id="KW-1185">Reference proteome</keyword>
<feature type="transmembrane region" description="Helical" evidence="1">
    <location>
        <begin position="151"/>
        <end position="169"/>
    </location>
</feature>
<organism evidence="3 4">
    <name type="scientific">Albimonas pacifica</name>
    <dbReference type="NCBI Taxonomy" id="1114924"/>
    <lineage>
        <taxon>Bacteria</taxon>
        <taxon>Pseudomonadati</taxon>
        <taxon>Pseudomonadota</taxon>
        <taxon>Alphaproteobacteria</taxon>
        <taxon>Rhodobacterales</taxon>
        <taxon>Paracoccaceae</taxon>
        <taxon>Albimonas</taxon>
    </lineage>
</organism>
<evidence type="ECO:0000313" key="4">
    <source>
        <dbReference type="Proteomes" id="UP000199377"/>
    </source>
</evidence>
<reference evidence="3 4" key="1">
    <citation type="submission" date="2016-10" db="EMBL/GenBank/DDBJ databases">
        <authorList>
            <person name="de Groot N.N."/>
        </authorList>
    </citation>
    <scope>NUCLEOTIDE SEQUENCE [LARGE SCALE GENOMIC DNA]</scope>
    <source>
        <strain evidence="3 4">CGMCC 1.11030</strain>
    </source>
</reference>
<feature type="domain" description="EamA" evidence="2">
    <location>
        <begin position="8"/>
        <end position="142"/>
    </location>
</feature>
<feature type="transmembrane region" description="Helical" evidence="1">
    <location>
        <begin position="69"/>
        <end position="89"/>
    </location>
</feature>
<evidence type="ECO:0000313" key="3">
    <source>
        <dbReference type="EMBL" id="SFI51245.1"/>
    </source>
</evidence>
<dbReference type="SUPFAM" id="SSF103481">
    <property type="entry name" value="Multidrug resistance efflux transporter EmrE"/>
    <property type="match status" value="2"/>
</dbReference>
<dbReference type="Pfam" id="PF00892">
    <property type="entry name" value="EamA"/>
    <property type="match status" value="2"/>
</dbReference>
<dbReference type="Proteomes" id="UP000199377">
    <property type="component" value="Unassembled WGS sequence"/>
</dbReference>
<feature type="transmembrane region" description="Helical" evidence="1">
    <location>
        <begin position="181"/>
        <end position="204"/>
    </location>
</feature>
<dbReference type="OrthoDB" id="9807937at2"/>
<keyword evidence="1" id="KW-1133">Transmembrane helix</keyword>
<feature type="domain" description="EamA" evidence="2">
    <location>
        <begin position="153"/>
        <end position="279"/>
    </location>
</feature>
<proteinExistence type="predicted"/>
<dbReference type="InterPro" id="IPR000620">
    <property type="entry name" value="EamA_dom"/>
</dbReference>
<keyword evidence="1" id="KW-0472">Membrane</keyword>
<dbReference type="InterPro" id="IPR037185">
    <property type="entry name" value="EmrE-like"/>
</dbReference>
<dbReference type="EMBL" id="FOQH01000007">
    <property type="protein sequence ID" value="SFI51245.1"/>
    <property type="molecule type" value="Genomic_DNA"/>
</dbReference>
<evidence type="ECO:0000256" key="1">
    <source>
        <dbReference type="SAM" id="Phobius"/>
    </source>
</evidence>
<sequence>MVPQSARKGLGFALLAVTIFAAQDGVSKHLAENYPPVFVVMIRYWAFAAFVVVRALNAPGGIARSAASANVWLQLARGGLLAAQVVVAITAFAKVGLAATMSLFAANPLILAALSVPVLGEAVGWRRWTAIGVGFLGVLIIVRPGPGLLDSDIWLAVVASIGIAVYGVMTRLASRRDSAMVSFFYTGVGGLIVATAFGIWQWTWLAPVDWIWMGILCVTGAAGHYFFIKALEAADAVVTQPVQYVQIVLSTSVGILIFGENLDWPMALGATIVIAAGLFTAWRDWVRSRSA</sequence>